<protein>
    <submittedName>
        <fullName evidence="2">Uncharacterized protein</fullName>
    </submittedName>
</protein>
<dbReference type="Proteomes" id="UP000305165">
    <property type="component" value="Unassembled WGS sequence"/>
</dbReference>
<comment type="caution">
    <text evidence="2">The sequence shown here is derived from an EMBL/GenBank/DDBJ whole genome shotgun (WGS) entry which is preliminary data.</text>
</comment>
<name>A0A4T2GQR0_STRSU</name>
<sequence>MLYQADLFHQVEQHLRSEGILQEFESKNGPIRGRMMIQEVAIPEELNFSFDPADQVKGYMASFDFYEMELGIAYSHTQKKPASGIWFRPQEEAAEEPSKEWIEFFINTLFENLTHEAGIGMPMFSFVNDTSDFTLIPTVKNAKM</sequence>
<proteinExistence type="predicted"/>
<dbReference type="OrthoDB" id="1823184at2"/>
<dbReference type="EMBL" id="SSXO01000002">
    <property type="protein sequence ID" value="TII00170.1"/>
    <property type="molecule type" value="Genomic_DNA"/>
</dbReference>
<dbReference type="AlphaFoldDB" id="A0A4T2GQR0"/>
<accession>A0A4T2GQR0</accession>
<evidence type="ECO:0000313" key="2">
    <source>
        <dbReference type="EMBL" id="TII00934.1"/>
    </source>
</evidence>
<evidence type="ECO:0000313" key="1">
    <source>
        <dbReference type="EMBL" id="TII00170.1"/>
    </source>
</evidence>
<organism evidence="2 3">
    <name type="scientific">Streptococcus suis</name>
    <dbReference type="NCBI Taxonomy" id="1307"/>
    <lineage>
        <taxon>Bacteria</taxon>
        <taxon>Bacillati</taxon>
        <taxon>Bacillota</taxon>
        <taxon>Bacilli</taxon>
        <taxon>Lactobacillales</taxon>
        <taxon>Streptococcaceae</taxon>
        <taxon>Streptococcus</taxon>
    </lineage>
</organism>
<gene>
    <name evidence="2" type="ORF">FAJ39_00975</name>
    <name evidence="1" type="ORF">FAJ39_03615</name>
</gene>
<dbReference type="EMBL" id="SSXO01000001">
    <property type="protein sequence ID" value="TII00934.1"/>
    <property type="molecule type" value="Genomic_DNA"/>
</dbReference>
<reference evidence="2 3" key="1">
    <citation type="submission" date="2019-04" db="EMBL/GenBank/DDBJ databases">
        <title>Genome analysis of Streptococcus suis strain WUSS424.</title>
        <authorList>
            <person name="Chen H."/>
            <person name="Gao X."/>
            <person name="Wu Z."/>
        </authorList>
    </citation>
    <scope>NUCLEOTIDE SEQUENCE [LARGE SCALE GENOMIC DNA]</scope>
    <source>
        <strain evidence="2 3">WUSS424</strain>
    </source>
</reference>
<evidence type="ECO:0000313" key="3">
    <source>
        <dbReference type="Proteomes" id="UP000305165"/>
    </source>
</evidence>